<gene>
    <name evidence="3" type="ORF">FCC1311_102402</name>
</gene>
<evidence type="ECO:0008006" key="5">
    <source>
        <dbReference type="Google" id="ProtNLM"/>
    </source>
</evidence>
<feature type="transmembrane region" description="Helical" evidence="2">
    <location>
        <begin position="215"/>
        <end position="236"/>
    </location>
</feature>
<proteinExistence type="predicted"/>
<evidence type="ECO:0000256" key="2">
    <source>
        <dbReference type="SAM" id="Phobius"/>
    </source>
</evidence>
<feature type="compositionally biased region" description="Polar residues" evidence="1">
    <location>
        <begin position="257"/>
        <end position="276"/>
    </location>
</feature>
<keyword evidence="2" id="KW-0472">Membrane</keyword>
<evidence type="ECO:0000313" key="4">
    <source>
        <dbReference type="Proteomes" id="UP000241890"/>
    </source>
</evidence>
<evidence type="ECO:0000313" key="3">
    <source>
        <dbReference type="EMBL" id="GBG34017.1"/>
    </source>
</evidence>
<dbReference type="InParanoid" id="A0A2R5GT18"/>
<keyword evidence="4" id="KW-1185">Reference proteome</keyword>
<feature type="transmembrane region" description="Helical" evidence="2">
    <location>
        <begin position="38"/>
        <end position="58"/>
    </location>
</feature>
<name>A0A2R5GT18_9STRA</name>
<keyword evidence="2" id="KW-1133">Transmembrane helix</keyword>
<organism evidence="3 4">
    <name type="scientific">Hondaea fermentalgiana</name>
    <dbReference type="NCBI Taxonomy" id="2315210"/>
    <lineage>
        <taxon>Eukaryota</taxon>
        <taxon>Sar</taxon>
        <taxon>Stramenopiles</taxon>
        <taxon>Bigyra</taxon>
        <taxon>Labyrinthulomycetes</taxon>
        <taxon>Thraustochytrida</taxon>
        <taxon>Thraustochytriidae</taxon>
        <taxon>Hondaea</taxon>
    </lineage>
</organism>
<dbReference type="AlphaFoldDB" id="A0A2R5GT18"/>
<sequence length="276" mass="31290">MDEITWLRLFGFFMLFVLAPDVVGTVRGVRSRKERLRIGIMLALLPILNAVSMMLLIYRVELCGVFINLLALAYYGAKVLVGYLYTFRAELAVEGLQDSSWNNRLVIYGVQLYLVMTFVLNLGKAIVNYRSYLDESGQCAVDFGEGLWVILDEIMFFAQDLFTFSMLLYMYYQSPVLQGSASREAIRRVLVISGAPLFSTILTTAQLLIDPTTGIYISTIDFQVHVICLFIVYAGVRREISIKDPHAKINPRMQAYDESNSNHAHTSWATQSTETK</sequence>
<protein>
    <recommendedName>
        <fullName evidence="5">Transmembrane protein 145</fullName>
    </recommendedName>
</protein>
<dbReference type="EMBL" id="BEYU01000177">
    <property type="protein sequence ID" value="GBG34017.1"/>
    <property type="molecule type" value="Genomic_DNA"/>
</dbReference>
<comment type="caution">
    <text evidence="3">The sequence shown here is derived from an EMBL/GenBank/DDBJ whole genome shotgun (WGS) entry which is preliminary data.</text>
</comment>
<dbReference type="Proteomes" id="UP000241890">
    <property type="component" value="Unassembled WGS sequence"/>
</dbReference>
<accession>A0A2R5GT18</accession>
<keyword evidence="2" id="KW-0812">Transmembrane</keyword>
<reference evidence="3 4" key="1">
    <citation type="submission" date="2017-12" db="EMBL/GenBank/DDBJ databases">
        <title>Sequencing, de novo assembly and annotation of complete genome of a new Thraustochytrid species, strain FCC1311.</title>
        <authorList>
            <person name="Sedici K."/>
            <person name="Godart F."/>
            <person name="Aiese Cigliano R."/>
            <person name="Sanseverino W."/>
            <person name="Barakat M."/>
            <person name="Ortet P."/>
            <person name="Marechal E."/>
            <person name="Cagnac O."/>
            <person name="Amato A."/>
        </authorList>
    </citation>
    <scope>NUCLEOTIDE SEQUENCE [LARGE SCALE GENOMIC DNA]</scope>
</reference>
<feature type="transmembrane region" description="Helical" evidence="2">
    <location>
        <begin position="147"/>
        <end position="169"/>
    </location>
</feature>
<feature type="transmembrane region" description="Helical" evidence="2">
    <location>
        <begin position="189"/>
        <end position="209"/>
    </location>
</feature>
<feature type="transmembrane region" description="Helical" evidence="2">
    <location>
        <begin position="64"/>
        <end position="85"/>
    </location>
</feature>
<feature type="transmembrane region" description="Helical" evidence="2">
    <location>
        <begin position="105"/>
        <end position="127"/>
    </location>
</feature>
<feature type="region of interest" description="Disordered" evidence="1">
    <location>
        <begin position="256"/>
        <end position="276"/>
    </location>
</feature>
<evidence type="ECO:0000256" key="1">
    <source>
        <dbReference type="SAM" id="MobiDB-lite"/>
    </source>
</evidence>
<feature type="transmembrane region" description="Helical" evidence="2">
    <location>
        <begin position="6"/>
        <end position="26"/>
    </location>
</feature>